<sequence length="425" mass="47832">MNKKVIIIALIALFLFVIFLPIIFAMSIVEAFFSFFRGEPWDGSEPYADPAFVESAYKRPIKDFLAGFRPEEQAFLKAYTPPWSLVLSVDYVLHQGENYPSDHDAILKRMLPRTVYIEKENTIEYDVCEPLVEPKTGRVIDYTLKTSTKAEKRRLFTRIDAYSGTYTFRPKSLSEEREIGDSPCGTLYERRTEWMEELVSGPDEPYRPLLRLMAAYGSRTRDDLELAIEFAQTIDPEALILPLNGYGKAYVDGADVLPSKEMLEIVEAFYNPDHLDALEKLTWPVPDHTSISSPFGMRFHPIKHVMSLHTGIDIPAPQGVPVQAILEGKVESVGFLGGYGLVVLIDHQNGLKSLYAHLSSAEVKQGDRVEEGDTIGKIGSTGMSTGPHLHFEVRLNNAYTDPVAHYTLKDKIITYKEGAGGEDHY</sequence>
<dbReference type="InterPro" id="IPR016047">
    <property type="entry name" value="M23ase_b-sheet_dom"/>
</dbReference>
<protein>
    <submittedName>
        <fullName evidence="3">Metalloendopeptidase</fullName>
    </submittedName>
</protein>
<dbReference type="AlphaFoldDB" id="A0A2R6Y0U4"/>
<dbReference type="Proteomes" id="UP000244338">
    <property type="component" value="Unassembled WGS sequence"/>
</dbReference>
<proteinExistence type="predicted"/>
<evidence type="ECO:0000313" key="3">
    <source>
        <dbReference type="EMBL" id="PTQ56255.1"/>
    </source>
</evidence>
<dbReference type="PANTHER" id="PTHR21666">
    <property type="entry name" value="PEPTIDASE-RELATED"/>
    <property type="match status" value="1"/>
</dbReference>
<dbReference type="EMBL" id="PEBX01000036">
    <property type="protein sequence ID" value="PTQ56255.1"/>
    <property type="molecule type" value="Genomic_DNA"/>
</dbReference>
<dbReference type="Pfam" id="PF01551">
    <property type="entry name" value="Peptidase_M23"/>
    <property type="match status" value="1"/>
</dbReference>
<dbReference type="CDD" id="cd12797">
    <property type="entry name" value="M23_peptidase"/>
    <property type="match status" value="1"/>
</dbReference>
<keyword evidence="1" id="KW-0732">Signal</keyword>
<accession>A0A2R6Y0U4</accession>
<dbReference type="SUPFAM" id="SSF51261">
    <property type="entry name" value="Duplicated hybrid motif"/>
    <property type="match status" value="1"/>
</dbReference>
<dbReference type="PANTHER" id="PTHR21666:SF289">
    <property type="entry name" value="L-ALA--D-GLU ENDOPEPTIDASE"/>
    <property type="match status" value="1"/>
</dbReference>
<feature type="domain" description="M23ase beta-sheet core" evidence="2">
    <location>
        <begin position="308"/>
        <end position="402"/>
    </location>
</feature>
<evidence type="ECO:0000259" key="2">
    <source>
        <dbReference type="Pfam" id="PF01551"/>
    </source>
</evidence>
<reference evidence="4" key="1">
    <citation type="journal article" date="2018" name="Sci. Rep.">
        <title>Lignite coal burning seam in the remote Altai Mountains harbors a hydrogen-driven thermophilic microbial community.</title>
        <authorList>
            <person name="Kadnikov V.V."/>
            <person name="Mardanov A.V."/>
            <person name="Ivasenko D.A."/>
            <person name="Antsiferov D.V."/>
            <person name="Beletsky A.V."/>
            <person name="Karnachuk O.V."/>
            <person name="Ravin N.V."/>
        </authorList>
    </citation>
    <scope>NUCLEOTIDE SEQUENCE [LARGE SCALE GENOMIC DNA]</scope>
</reference>
<dbReference type="FunFam" id="2.70.70.10:FF:000006">
    <property type="entry name" value="M23 family peptidase"/>
    <property type="match status" value="1"/>
</dbReference>
<name>A0A2R6Y0U4_9BACL</name>
<evidence type="ECO:0000256" key="1">
    <source>
        <dbReference type="ARBA" id="ARBA00022729"/>
    </source>
</evidence>
<comment type="caution">
    <text evidence="3">The sequence shown here is derived from an EMBL/GenBank/DDBJ whole genome shotgun (WGS) entry which is preliminary data.</text>
</comment>
<dbReference type="InterPro" id="IPR011055">
    <property type="entry name" value="Dup_hybrid_motif"/>
</dbReference>
<evidence type="ECO:0000313" key="4">
    <source>
        <dbReference type="Proteomes" id="UP000244338"/>
    </source>
</evidence>
<dbReference type="GO" id="GO:0004222">
    <property type="term" value="F:metalloendopeptidase activity"/>
    <property type="evidence" value="ECO:0007669"/>
    <property type="project" value="TreeGrafter"/>
</dbReference>
<gene>
    <name evidence="3" type="ORF">BSOLF_0532</name>
</gene>
<dbReference type="Gene3D" id="2.70.70.10">
    <property type="entry name" value="Glucose Permease (Domain IIA)"/>
    <property type="match status" value="1"/>
</dbReference>
<organism evidence="3 4">
    <name type="scientific">Candidatus Carbonibacillus altaicus</name>
    <dbReference type="NCBI Taxonomy" id="2163959"/>
    <lineage>
        <taxon>Bacteria</taxon>
        <taxon>Bacillati</taxon>
        <taxon>Bacillota</taxon>
        <taxon>Bacilli</taxon>
        <taxon>Bacillales</taxon>
        <taxon>Candidatus Carbonibacillus</taxon>
    </lineage>
</organism>
<dbReference type="InterPro" id="IPR050570">
    <property type="entry name" value="Cell_wall_metabolism_enzyme"/>
</dbReference>